<reference evidence="1" key="1">
    <citation type="submission" date="2018-11" db="EMBL/GenBank/DDBJ databases">
        <authorList>
            <consortium name="Genoscope - CEA"/>
            <person name="William W."/>
        </authorList>
    </citation>
    <scope>NUCLEOTIDE SEQUENCE</scope>
</reference>
<evidence type="ECO:0000313" key="1">
    <source>
        <dbReference type="EMBL" id="VDD60833.1"/>
    </source>
</evidence>
<name>A0A3P6FRF1_BRAOL</name>
<dbReference type="EMBL" id="LR031880">
    <property type="protein sequence ID" value="VDD60833.1"/>
    <property type="molecule type" value="Genomic_DNA"/>
</dbReference>
<gene>
    <name evidence="1" type="ORF">BOLC6T36286H</name>
</gene>
<dbReference type="AlphaFoldDB" id="A0A3P6FRF1"/>
<accession>A0A3P6FRF1</accession>
<sequence>MVVQHIPIPWISLVSSSPLRLLVIAHILALEGKLYSLVFGSLSLG</sequence>
<proteinExistence type="predicted"/>
<protein>
    <submittedName>
        <fullName evidence="1">Uncharacterized protein</fullName>
    </submittedName>
</protein>
<organism evidence="1">
    <name type="scientific">Brassica oleracea</name>
    <name type="common">Wild cabbage</name>
    <dbReference type="NCBI Taxonomy" id="3712"/>
    <lineage>
        <taxon>Eukaryota</taxon>
        <taxon>Viridiplantae</taxon>
        <taxon>Streptophyta</taxon>
        <taxon>Embryophyta</taxon>
        <taxon>Tracheophyta</taxon>
        <taxon>Spermatophyta</taxon>
        <taxon>Magnoliopsida</taxon>
        <taxon>eudicotyledons</taxon>
        <taxon>Gunneridae</taxon>
        <taxon>Pentapetalae</taxon>
        <taxon>rosids</taxon>
        <taxon>malvids</taxon>
        <taxon>Brassicales</taxon>
        <taxon>Brassicaceae</taxon>
        <taxon>Brassiceae</taxon>
        <taxon>Brassica</taxon>
    </lineage>
</organism>